<dbReference type="SUPFAM" id="SSF53335">
    <property type="entry name" value="S-adenosyl-L-methionine-dependent methyltransferases"/>
    <property type="match status" value="1"/>
</dbReference>
<dbReference type="InterPro" id="IPR038375">
    <property type="entry name" value="NDUFAF7_sf"/>
</dbReference>
<protein>
    <submittedName>
        <fullName evidence="3">SAM-dependent methyltransferase</fullName>
    </submittedName>
</protein>
<dbReference type="Pfam" id="PF02636">
    <property type="entry name" value="Methyltransf_28"/>
    <property type="match status" value="1"/>
</dbReference>
<dbReference type="PANTHER" id="PTHR12049:SF7">
    <property type="entry name" value="PROTEIN ARGININE METHYLTRANSFERASE NDUFAF7, MITOCHONDRIAL"/>
    <property type="match status" value="1"/>
</dbReference>
<dbReference type="Gene3D" id="3.40.50.12710">
    <property type="match status" value="1"/>
</dbReference>
<dbReference type="EMBL" id="BAABHS010000019">
    <property type="protein sequence ID" value="GAA4977560.1"/>
    <property type="molecule type" value="Genomic_DNA"/>
</dbReference>
<sequence>MNSWSSWRKAAHRALYGPGGFYLRPEGPAGHFRTSVHASPLFAGALARLARAANLTRVVDVGAGRGELLVAMTRIDPDLRLHGVDVAACPDALPPCIGWSDTVPDGAPALLVANEWLDNVPVDIVEVDGKGTPRIVEVESGTGRERLGPEAADADAAWLNRWWPLKGAAPGTRAEIGAPRDEAWAAAVHRLGRGLAVAIDYGHDRDSRPPAGTLAGYRQGRAVDPVPDGTCDVTWHVAVDAVAAAGEAAGAHGTVLRTQREALRALGVEGTRPPYDLARSNPRAYLDALRDAGEAGELTARGGLGDFRWVVQGVGMDVPALLREA</sequence>
<reference evidence="4" key="1">
    <citation type="journal article" date="2019" name="Int. J. Syst. Evol. Microbiol.">
        <title>The Global Catalogue of Microorganisms (GCM) 10K type strain sequencing project: providing services to taxonomists for standard genome sequencing and annotation.</title>
        <authorList>
            <consortium name="The Broad Institute Genomics Platform"/>
            <consortium name="The Broad Institute Genome Sequencing Center for Infectious Disease"/>
            <person name="Wu L."/>
            <person name="Ma J."/>
        </authorList>
    </citation>
    <scope>NUCLEOTIDE SEQUENCE [LARGE SCALE GENOMIC DNA]</scope>
    <source>
        <strain evidence="4">JCM 17986</strain>
    </source>
</reference>
<gene>
    <name evidence="3" type="ORF">GCM10023205_51440</name>
</gene>
<evidence type="ECO:0000313" key="3">
    <source>
        <dbReference type="EMBL" id="GAA4977560.1"/>
    </source>
</evidence>
<accession>A0ABP9HSZ1</accession>
<dbReference type="PANTHER" id="PTHR12049">
    <property type="entry name" value="PROTEIN ARGININE METHYLTRANSFERASE NDUFAF7, MITOCHONDRIAL"/>
    <property type="match status" value="1"/>
</dbReference>
<keyword evidence="1 3" id="KW-0489">Methyltransferase</keyword>
<keyword evidence="2" id="KW-0808">Transferase</keyword>
<dbReference type="RefSeq" id="WP_345678049.1">
    <property type="nucleotide sequence ID" value="NZ_BAABHS010000019.1"/>
</dbReference>
<dbReference type="GO" id="GO:0008168">
    <property type="term" value="F:methyltransferase activity"/>
    <property type="evidence" value="ECO:0007669"/>
    <property type="project" value="UniProtKB-KW"/>
</dbReference>
<comment type="caution">
    <text evidence="3">The sequence shown here is derived from an EMBL/GenBank/DDBJ whole genome shotgun (WGS) entry which is preliminary data.</text>
</comment>
<evidence type="ECO:0000256" key="1">
    <source>
        <dbReference type="ARBA" id="ARBA00022603"/>
    </source>
</evidence>
<organism evidence="3 4">
    <name type="scientific">Yinghuangia aomiensis</name>
    <dbReference type="NCBI Taxonomy" id="676205"/>
    <lineage>
        <taxon>Bacteria</taxon>
        <taxon>Bacillati</taxon>
        <taxon>Actinomycetota</taxon>
        <taxon>Actinomycetes</taxon>
        <taxon>Kitasatosporales</taxon>
        <taxon>Streptomycetaceae</taxon>
        <taxon>Yinghuangia</taxon>
    </lineage>
</organism>
<dbReference type="Proteomes" id="UP001500466">
    <property type="component" value="Unassembled WGS sequence"/>
</dbReference>
<dbReference type="InterPro" id="IPR003788">
    <property type="entry name" value="NDUFAF7"/>
</dbReference>
<dbReference type="GO" id="GO:0032259">
    <property type="term" value="P:methylation"/>
    <property type="evidence" value="ECO:0007669"/>
    <property type="project" value="UniProtKB-KW"/>
</dbReference>
<proteinExistence type="predicted"/>
<evidence type="ECO:0000313" key="4">
    <source>
        <dbReference type="Proteomes" id="UP001500466"/>
    </source>
</evidence>
<name>A0ABP9HSZ1_9ACTN</name>
<dbReference type="InterPro" id="IPR029063">
    <property type="entry name" value="SAM-dependent_MTases_sf"/>
</dbReference>
<evidence type="ECO:0000256" key="2">
    <source>
        <dbReference type="ARBA" id="ARBA00022679"/>
    </source>
</evidence>
<keyword evidence="4" id="KW-1185">Reference proteome</keyword>